<dbReference type="EnsemblMetazoa" id="XM_022789733">
    <property type="protein sequence ID" value="XP_022645468"/>
    <property type="gene ID" value="LOC111243737"/>
</dbReference>
<dbReference type="OrthoDB" id="77878at2759"/>
<dbReference type="EnsemblMetazoa" id="XM_022789737">
    <property type="protein sequence ID" value="XP_022645472"/>
    <property type="gene ID" value="LOC111243737"/>
</dbReference>
<dbReference type="EnsemblMetazoa" id="XM_022789734">
    <property type="protein sequence ID" value="XP_022645469"/>
    <property type="gene ID" value="LOC111243737"/>
</dbReference>
<dbReference type="RefSeq" id="XP_022645470.1">
    <property type="nucleotide sequence ID" value="XM_022789735.1"/>
</dbReference>
<name>A0A7M7J1F0_VARDE</name>
<reference evidence="1" key="1">
    <citation type="submission" date="2021-01" db="UniProtKB">
        <authorList>
            <consortium name="EnsemblMetazoa"/>
        </authorList>
    </citation>
    <scope>IDENTIFICATION</scope>
</reference>
<dbReference type="RefSeq" id="XP_022645468.1">
    <property type="nucleotide sequence ID" value="XM_022789733.1"/>
</dbReference>
<sequence>MVLVMKLASGQVAMLKMTASNHGAQVAVLHQLQKRALSNNQRERPLLTGEKLSESMELLRAQKSDNPRLALLLVWLAAKRAHLEDYFRFYLDNGFDVLWVQTHPRALIRPAAPKGSQEIAQEVLDFLLAEKNRCYQNMMLHAFSMGGYQWGECLLKIHREPKKYERVEQILKAQVYDSCVSLKGMAYGIPGALTRNKALRFIGTASMYAYLTLAYPWATRHYRNSSDTFRTKPILVPGLYFNSMIDQVSNPRIDREVVEVWQSLGVDMKLVTFSDTKHVQHLGKHPDRYTDELVSLMNKTMPGRGEWSGDYVKADIIARQQGRALQTSVQANKARTIHPAQNQVNCMRP</sequence>
<dbReference type="InterPro" id="IPR029058">
    <property type="entry name" value="AB_hydrolase_fold"/>
</dbReference>
<dbReference type="AlphaFoldDB" id="A0A7M7J1F0"/>
<dbReference type="Pfam" id="PF05705">
    <property type="entry name" value="DUF829"/>
    <property type="match status" value="1"/>
</dbReference>
<keyword evidence="2" id="KW-1185">Reference proteome</keyword>
<dbReference type="InParanoid" id="A0A7M7J1F0"/>
<accession>A0A7M7J1F0</accession>
<dbReference type="InterPro" id="IPR008547">
    <property type="entry name" value="DUF829_TMEM53"/>
</dbReference>
<dbReference type="RefSeq" id="XP_022645472.1">
    <property type="nucleotide sequence ID" value="XM_022789737.1"/>
</dbReference>
<dbReference type="FunCoup" id="A0A7M7J1F0">
    <property type="interactions" value="3"/>
</dbReference>
<organism evidence="1 2">
    <name type="scientific">Varroa destructor</name>
    <name type="common">Honeybee mite</name>
    <dbReference type="NCBI Taxonomy" id="109461"/>
    <lineage>
        <taxon>Eukaryota</taxon>
        <taxon>Metazoa</taxon>
        <taxon>Ecdysozoa</taxon>
        <taxon>Arthropoda</taxon>
        <taxon>Chelicerata</taxon>
        <taxon>Arachnida</taxon>
        <taxon>Acari</taxon>
        <taxon>Parasitiformes</taxon>
        <taxon>Mesostigmata</taxon>
        <taxon>Gamasina</taxon>
        <taxon>Dermanyssoidea</taxon>
        <taxon>Varroidae</taxon>
        <taxon>Varroa</taxon>
    </lineage>
</organism>
<dbReference type="SUPFAM" id="SSF53474">
    <property type="entry name" value="alpha/beta-Hydrolases"/>
    <property type="match status" value="1"/>
</dbReference>
<proteinExistence type="predicted"/>
<dbReference type="EnsemblMetazoa" id="XM_022789735">
    <property type="protein sequence ID" value="XP_022645470"/>
    <property type="gene ID" value="LOC111243737"/>
</dbReference>
<dbReference type="Proteomes" id="UP000594260">
    <property type="component" value="Unplaced"/>
</dbReference>
<evidence type="ECO:0000313" key="2">
    <source>
        <dbReference type="Proteomes" id="UP000594260"/>
    </source>
</evidence>
<evidence type="ECO:0000313" key="1">
    <source>
        <dbReference type="EnsemblMetazoa" id="XP_022645468"/>
    </source>
</evidence>
<dbReference type="Gene3D" id="3.40.50.1820">
    <property type="entry name" value="alpha/beta hydrolase"/>
    <property type="match status" value="1"/>
</dbReference>
<dbReference type="GeneID" id="111243737"/>
<dbReference type="PANTHER" id="PTHR20908">
    <property type="entry name" value="LD15586P"/>
    <property type="match status" value="1"/>
</dbReference>
<dbReference type="GO" id="GO:0017171">
    <property type="term" value="F:serine hydrolase activity"/>
    <property type="evidence" value="ECO:0007669"/>
    <property type="project" value="TreeGrafter"/>
</dbReference>
<protein>
    <submittedName>
        <fullName evidence="1">Uncharacterized protein</fullName>
    </submittedName>
</protein>
<dbReference type="PANTHER" id="PTHR20908:SF1">
    <property type="entry name" value="LD15586P"/>
    <property type="match status" value="1"/>
</dbReference>
<dbReference type="OMA" id="AYVWAEL"/>
<dbReference type="RefSeq" id="XP_022645469.1">
    <property type="nucleotide sequence ID" value="XM_022789734.1"/>
</dbReference>
<dbReference type="KEGG" id="vde:111243737"/>